<evidence type="ECO:0000313" key="3">
    <source>
        <dbReference type="Proteomes" id="UP001589610"/>
    </source>
</evidence>
<keyword evidence="1" id="KW-0732">Signal</keyword>
<name>A0ABV5TL21_9ACTN</name>
<gene>
    <name evidence="2" type="ORF">ACFFRH_30425</name>
</gene>
<evidence type="ECO:0000313" key="2">
    <source>
        <dbReference type="EMBL" id="MFB9679823.1"/>
    </source>
</evidence>
<organism evidence="2 3">
    <name type="scientific">Streptosporangium vulgare</name>
    <dbReference type="NCBI Taxonomy" id="46190"/>
    <lineage>
        <taxon>Bacteria</taxon>
        <taxon>Bacillati</taxon>
        <taxon>Actinomycetota</taxon>
        <taxon>Actinomycetes</taxon>
        <taxon>Streptosporangiales</taxon>
        <taxon>Streptosporangiaceae</taxon>
        <taxon>Streptosporangium</taxon>
    </lineage>
</organism>
<keyword evidence="3" id="KW-1185">Reference proteome</keyword>
<evidence type="ECO:0008006" key="4">
    <source>
        <dbReference type="Google" id="ProtNLM"/>
    </source>
</evidence>
<sequence>MIARRWAAACATGLLTAGLVTGTASSASAAPENCSYQVNTQERWASSFCATGTGEHRIRVLQKHFLAEVGYIPIIGPWQPAGTVSFTTITPHTTVSAWVETR</sequence>
<feature type="chain" id="PRO_5046083690" description="Secreted protein" evidence="1">
    <location>
        <begin position="30"/>
        <end position="102"/>
    </location>
</feature>
<dbReference type="EMBL" id="JBHMBS010000018">
    <property type="protein sequence ID" value="MFB9679823.1"/>
    <property type="molecule type" value="Genomic_DNA"/>
</dbReference>
<evidence type="ECO:0000256" key="1">
    <source>
        <dbReference type="SAM" id="SignalP"/>
    </source>
</evidence>
<comment type="caution">
    <text evidence="2">The sequence shown here is derived from an EMBL/GenBank/DDBJ whole genome shotgun (WGS) entry which is preliminary data.</text>
</comment>
<reference evidence="2 3" key="1">
    <citation type="submission" date="2024-09" db="EMBL/GenBank/DDBJ databases">
        <authorList>
            <person name="Sun Q."/>
            <person name="Mori K."/>
        </authorList>
    </citation>
    <scope>NUCLEOTIDE SEQUENCE [LARGE SCALE GENOMIC DNA]</scope>
    <source>
        <strain evidence="2 3">JCM 3028</strain>
    </source>
</reference>
<feature type="signal peptide" evidence="1">
    <location>
        <begin position="1"/>
        <end position="29"/>
    </location>
</feature>
<dbReference type="Proteomes" id="UP001589610">
    <property type="component" value="Unassembled WGS sequence"/>
</dbReference>
<dbReference type="RefSeq" id="WP_344746376.1">
    <property type="nucleotide sequence ID" value="NZ_BAAAWW010000092.1"/>
</dbReference>
<proteinExistence type="predicted"/>
<protein>
    <recommendedName>
        <fullName evidence="4">Secreted protein</fullName>
    </recommendedName>
</protein>
<accession>A0ABV5TL21</accession>